<gene>
    <name evidence="2" type="primary">K0031E03.43</name>
    <name evidence="3" type="synonym">K0155E09.4</name>
</gene>
<evidence type="ECO:0000313" key="2">
    <source>
        <dbReference type="EMBL" id="BAI39702.1"/>
    </source>
</evidence>
<reference evidence="2" key="1">
    <citation type="journal article" date="2009" name="Plant J.">
        <title>Comparative analysis of complete orthologous centromeres from two subspecies of rice reveals rapid variation of centromere organization and structure.</title>
        <authorList>
            <person name="Wu J."/>
            <person name="Fujisawa M."/>
            <person name="Tian Z."/>
            <person name="Yamagata H."/>
            <person name="Kamiya K."/>
            <person name="Shibata M."/>
            <person name="Hosokawa S."/>
            <person name="Ito Y."/>
            <person name="Hamada M."/>
            <person name="Katagiri S."/>
            <person name="Kurita K."/>
            <person name="Yamamoto M."/>
            <person name="Kikuta A."/>
            <person name="Machita K."/>
            <person name="Karasawa W."/>
            <person name="Kanamori H."/>
            <person name="Namiki N."/>
            <person name="Mizuno H."/>
            <person name="Ma J."/>
            <person name="Sasaki T."/>
            <person name="Matsumoto T."/>
        </authorList>
    </citation>
    <scope>NUCLEOTIDE SEQUENCE</scope>
</reference>
<feature type="region of interest" description="Disordered" evidence="1">
    <location>
        <begin position="1"/>
        <end position="27"/>
    </location>
</feature>
<proteinExistence type="predicted"/>
<evidence type="ECO:0000313" key="3">
    <source>
        <dbReference type="EMBL" id="BAI39903.1"/>
    </source>
</evidence>
<evidence type="ECO:0000256" key="1">
    <source>
        <dbReference type="SAM" id="MobiDB-lite"/>
    </source>
</evidence>
<organism evidence="2">
    <name type="scientific">Oryza sativa subsp. indica</name>
    <name type="common">Rice</name>
    <dbReference type="NCBI Taxonomy" id="39946"/>
    <lineage>
        <taxon>Eukaryota</taxon>
        <taxon>Viridiplantae</taxon>
        <taxon>Streptophyta</taxon>
        <taxon>Embryophyta</taxon>
        <taxon>Tracheophyta</taxon>
        <taxon>Spermatophyta</taxon>
        <taxon>Magnoliopsida</taxon>
        <taxon>Liliopsida</taxon>
        <taxon>Poales</taxon>
        <taxon>Poaceae</taxon>
        <taxon>BOP clade</taxon>
        <taxon>Oryzoideae</taxon>
        <taxon>Oryzeae</taxon>
        <taxon>Oryzinae</taxon>
        <taxon>Oryza</taxon>
        <taxon>Oryza sativa</taxon>
    </lineage>
</organism>
<name>C8TEV6_ORYSI</name>
<dbReference type="EMBL" id="AP009079">
    <property type="protein sequence ID" value="BAI39702.1"/>
    <property type="molecule type" value="Genomic_DNA"/>
</dbReference>
<dbReference type="EMBL" id="AP009091">
    <property type="protein sequence ID" value="BAI39903.1"/>
    <property type="molecule type" value="Genomic_DNA"/>
</dbReference>
<dbReference type="AlphaFoldDB" id="C8TEV6"/>
<protein>
    <submittedName>
        <fullName evidence="2">Uncharacterized protein K0031E03.43</fullName>
    </submittedName>
    <submittedName>
        <fullName evidence="3">Uncharacterized protein K0155E09.4</fullName>
    </submittedName>
</protein>
<sequence length="181" mass="19880">MSAASSSHPPPLPLTEPRSSLAAAADSPRINSTIDTPVLSPQPWSPLDAQAADFRAQCRTAVLPNLARLRPHWLSMPPEHYRRRGRHYGPLHCQGQADLVTSPPRLPTPSPSTGCRLQHTPPCGRCCVPLRVPFGGQPCHRQQLAMVETTDTVLARLMHLALNKKEFTKEGKELASSNRHD</sequence>
<accession>C8TEV6</accession>